<feature type="transmembrane region" description="Helical" evidence="1">
    <location>
        <begin position="441"/>
        <end position="467"/>
    </location>
</feature>
<organism evidence="2 3">
    <name type="scientific">Sanguibacter inulinus</name>
    <dbReference type="NCBI Taxonomy" id="60922"/>
    <lineage>
        <taxon>Bacteria</taxon>
        <taxon>Bacillati</taxon>
        <taxon>Actinomycetota</taxon>
        <taxon>Actinomycetes</taxon>
        <taxon>Micrococcales</taxon>
        <taxon>Sanguibacteraceae</taxon>
        <taxon>Sanguibacter</taxon>
    </lineage>
</organism>
<keyword evidence="3" id="KW-1185">Reference proteome</keyword>
<sequence>MITHDVVLAILAAVLITWVPGTAVLLLARKSIFMSVAAAPAVTLGVVYLGTTLWGLLGLSWTVWTLALTTAIVGGVVWLVARTWPGRGTGFDRSGERLWSSKGSVFVAVTGASAILVGFLVYIKVSDWFNIVPQDYDAVFQANAIRYIAETGDGTPEGLAEINNYSSAAGRGYYYPSAFHALVALTSAAAKVGTVGALHAQVITWFVAIVLGLALLMKTMHIGAFGTGMALIVSTSFTSYPYELLWRGLYPYAQSIVLVIPIIVLLVHGARRRGTGDALVIAIACGGIVAVHTSGVTSLMVLGGPLVVALLVQQRDRIKSTVVWLLVTAGLTVVLLVPVVLGLVSIAGDLAYDWPALKTLRDGVESALLFGTGYRDTYQLSLAVLVLPGAVLAFRRRYSPTYALAISMLGAMALYVFAVSIDSPLSLLLTGTWWNDQLRLAALAAVLAPVFVAVLFDTVGEIAVRLVRRSTRLTAQLEKISPSLRSEGTAGVAALLAVAIFAVSMGAEYFDRSYWAVHYRYTYGPMVSPLKIDGMRELEARVGDDQRVMNDNVDGSAWMYAIAGVRPVAGHYARDTSSEEQILLLDHFDEIADRADVQAAVDDLDIRFAVVMEGVIEGADGRSTGLDDLQDLPDVFELVYENPEVRIYEITPELAGAE</sequence>
<dbReference type="Pfam" id="PF20176">
    <property type="entry name" value="DUF6541"/>
    <property type="match status" value="1"/>
</dbReference>
<dbReference type="Proteomes" id="UP000561011">
    <property type="component" value="Unassembled WGS sequence"/>
</dbReference>
<protein>
    <submittedName>
        <fullName evidence="2">Uncharacterized protein</fullName>
    </submittedName>
</protein>
<evidence type="ECO:0000256" key="1">
    <source>
        <dbReference type="SAM" id="Phobius"/>
    </source>
</evidence>
<dbReference type="AlphaFoldDB" id="A0A853EVF1"/>
<feature type="transmembrane region" description="Helical" evidence="1">
    <location>
        <begin position="488"/>
        <end position="510"/>
    </location>
</feature>
<feature type="transmembrane region" description="Helical" evidence="1">
    <location>
        <begin position="324"/>
        <end position="347"/>
    </location>
</feature>
<keyword evidence="1" id="KW-0812">Transmembrane</keyword>
<feature type="transmembrane region" description="Helical" evidence="1">
    <location>
        <begin position="35"/>
        <end position="57"/>
    </location>
</feature>
<dbReference type="InterPro" id="IPR046671">
    <property type="entry name" value="DUF6541"/>
</dbReference>
<reference evidence="2 3" key="1">
    <citation type="submission" date="2020-07" db="EMBL/GenBank/DDBJ databases">
        <title>MOT database genomes.</title>
        <authorList>
            <person name="Joseph S."/>
            <person name="Aduse-Opoku J."/>
            <person name="Hashim A."/>
            <person name="Wade W."/>
            <person name="Curtis M."/>
        </authorList>
    </citation>
    <scope>NUCLEOTIDE SEQUENCE [LARGE SCALE GENOMIC DNA]</scope>
    <source>
        <strain evidence="2 3">DSM 100099</strain>
    </source>
</reference>
<feature type="transmembrane region" description="Helical" evidence="1">
    <location>
        <begin position="249"/>
        <end position="267"/>
    </location>
</feature>
<evidence type="ECO:0000313" key="2">
    <source>
        <dbReference type="EMBL" id="NYS94441.1"/>
    </source>
</evidence>
<feature type="transmembrane region" description="Helical" evidence="1">
    <location>
        <begin position="279"/>
        <end position="312"/>
    </location>
</feature>
<feature type="transmembrane region" description="Helical" evidence="1">
    <location>
        <begin position="63"/>
        <end position="84"/>
    </location>
</feature>
<feature type="transmembrane region" description="Helical" evidence="1">
    <location>
        <begin position="173"/>
        <end position="190"/>
    </location>
</feature>
<dbReference type="EMBL" id="JACBYE010000034">
    <property type="protein sequence ID" value="NYS94441.1"/>
    <property type="molecule type" value="Genomic_DNA"/>
</dbReference>
<keyword evidence="1" id="KW-0472">Membrane</keyword>
<gene>
    <name evidence="2" type="ORF">HZZ10_13050</name>
</gene>
<name>A0A853EVF1_9MICO</name>
<feature type="transmembrane region" description="Helical" evidence="1">
    <location>
        <begin position="197"/>
        <end position="216"/>
    </location>
</feature>
<proteinExistence type="predicted"/>
<keyword evidence="1" id="KW-1133">Transmembrane helix</keyword>
<accession>A0A853EVF1</accession>
<feature type="transmembrane region" description="Helical" evidence="1">
    <location>
        <begin position="6"/>
        <end position="28"/>
    </location>
</feature>
<dbReference type="RefSeq" id="WP_179913833.1">
    <property type="nucleotide sequence ID" value="NZ_JACBYE010000034.1"/>
</dbReference>
<feature type="transmembrane region" description="Helical" evidence="1">
    <location>
        <begin position="401"/>
        <end position="421"/>
    </location>
</feature>
<comment type="caution">
    <text evidence="2">The sequence shown here is derived from an EMBL/GenBank/DDBJ whole genome shotgun (WGS) entry which is preliminary data.</text>
</comment>
<feature type="transmembrane region" description="Helical" evidence="1">
    <location>
        <begin position="105"/>
        <end position="123"/>
    </location>
</feature>
<evidence type="ECO:0000313" key="3">
    <source>
        <dbReference type="Proteomes" id="UP000561011"/>
    </source>
</evidence>